<gene>
    <name evidence="1" type="ORF">DET52_10391</name>
</gene>
<proteinExistence type="predicted"/>
<name>A0A4R6H6H5_9BACT</name>
<dbReference type="OrthoDB" id="1078199at2"/>
<comment type="caution">
    <text evidence="1">The sequence shown here is derived from an EMBL/GenBank/DDBJ whole genome shotgun (WGS) entry which is preliminary data.</text>
</comment>
<organism evidence="1 2">
    <name type="scientific">Sunxiuqinia elliptica</name>
    <dbReference type="NCBI Taxonomy" id="655355"/>
    <lineage>
        <taxon>Bacteria</taxon>
        <taxon>Pseudomonadati</taxon>
        <taxon>Bacteroidota</taxon>
        <taxon>Bacteroidia</taxon>
        <taxon>Marinilabiliales</taxon>
        <taxon>Prolixibacteraceae</taxon>
        <taxon>Sunxiuqinia</taxon>
    </lineage>
</organism>
<dbReference type="RefSeq" id="WP_133464532.1">
    <property type="nucleotide sequence ID" value="NZ_SNWI01000003.1"/>
</dbReference>
<dbReference type="AlphaFoldDB" id="A0A4R6H6H5"/>
<dbReference type="PROSITE" id="PS51257">
    <property type="entry name" value="PROKAR_LIPOPROTEIN"/>
    <property type="match status" value="1"/>
</dbReference>
<evidence type="ECO:0000313" key="1">
    <source>
        <dbReference type="EMBL" id="TDO03151.1"/>
    </source>
</evidence>
<dbReference type="EMBL" id="SNWI01000003">
    <property type="protein sequence ID" value="TDO03151.1"/>
    <property type="molecule type" value="Genomic_DNA"/>
</dbReference>
<protein>
    <recommendedName>
        <fullName evidence="3">Lipoprotein</fullName>
    </recommendedName>
</protein>
<accession>A0A4R6H6H5</accession>
<evidence type="ECO:0000313" key="2">
    <source>
        <dbReference type="Proteomes" id="UP000294848"/>
    </source>
</evidence>
<reference evidence="1 2" key="1">
    <citation type="submission" date="2019-03" db="EMBL/GenBank/DDBJ databases">
        <title>Freshwater and sediment microbial communities from various areas in North America, analyzing microbe dynamics in response to fracking.</title>
        <authorList>
            <person name="Lamendella R."/>
        </authorList>
    </citation>
    <scope>NUCLEOTIDE SEQUENCE [LARGE SCALE GENOMIC DNA]</scope>
    <source>
        <strain evidence="1 2">114D</strain>
    </source>
</reference>
<sequence length="160" mass="18287">MKRTFVKLCLFVFWGILIGTGCEKEEEPAVTELDFKKVKGLSLSGDTCFIPGSDAKDFDLVINSQEEFEKYFESKSDFIPQIDFSQYTLLAGSRRVNCIYPELIFEKVLLDEKSKSVQLLAQFEFDSGCYNALGTIYFHALVPKLEQTYQINFEIDVIGD</sequence>
<dbReference type="Proteomes" id="UP000294848">
    <property type="component" value="Unassembled WGS sequence"/>
</dbReference>
<evidence type="ECO:0008006" key="3">
    <source>
        <dbReference type="Google" id="ProtNLM"/>
    </source>
</evidence>